<protein>
    <submittedName>
        <fullName evidence="1">Uncharacterized protein</fullName>
    </submittedName>
</protein>
<feature type="non-terminal residue" evidence="1">
    <location>
        <position position="91"/>
    </location>
</feature>
<accession>A0ACC5Z592</accession>
<gene>
    <name evidence="1" type="ORF">PDJAM_G00090690</name>
</gene>
<evidence type="ECO:0000313" key="1">
    <source>
        <dbReference type="EMBL" id="MCJ8743169.1"/>
    </source>
</evidence>
<keyword evidence="2" id="KW-1185">Reference proteome</keyword>
<evidence type="ECO:0000313" key="2">
    <source>
        <dbReference type="Proteomes" id="UP000830395"/>
    </source>
</evidence>
<proteinExistence type="predicted"/>
<sequence>LHCPKRSNLQRCRSEQLSWHSLALQRLILVVARIFLLLFCCITVNMSLFLITFSKSSTAAICRRSSYSTHPRLAQITVITLASSAIINYTY</sequence>
<comment type="caution">
    <text evidence="1">The sequence shown here is derived from an EMBL/GenBank/DDBJ whole genome shotgun (WGS) entry which is preliminary data.</text>
</comment>
<reference evidence="1" key="1">
    <citation type="submission" date="2020-02" db="EMBL/GenBank/DDBJ databases">
        <title>Genome sequencing of the panga catfish, Pangasius djambal.</title>
        <authorList>
            <person name="Wen M."/>
            <person name="Zahm M."/>
            <person name="Roques C."/>
            <person name="Cabau C."/>
            <person name="Klopp C."/>
            <person name="Donnadieu C."/>
            <person name="Jouanno E."/>
            <person name="Avarre J.-C."/>
            <person name="Campet M."/>
            <person name="Ha T."/>
            <person name="Dugue R."/>
            <person name="Lampietro C."/>
            <person name="Louis A."/>
            <person name="Herpin A."/>
            <person name="Echchiki A."/>
            <person name="Berthelot C."/>
            <person name="Parey E."/>
            <person name="Roest-Crollius H."/>
            <person name="Braasch I."/>
            <person name="Postlethwait J.H."/>
            <person name="Bobe J."/>
            <person name="Montfort J."/>
            <person name="Bouchez O."/>
            <person name="Begum T."/>
            <person name="Schartl M."/>
            <person name="Gustiano R."/>
            <person name="Guiguen Y."/>
        </authorList>
    </citation>
    <scope>NUCLEOTIDE SEQUENCE</scope>
    <source>
        <strain evidence="1">Pdj_M5554</strain>
    </source>
</reference>
<feature type="non-terminal residue" evidence="1">
    <location>
        <position position="1"/>
    </location>
</feature>
<organism evidence="1 2">
    <name type="scientific">Pangasius djambal</name>
    <dbReference type="NCBI Taxonomy" id="1691987"/>
    <lineage>
        <taxon>Eukaryota</taxon>
        <taxon>Metazoa</taxon>
        <taxon>Chordata</taxon>
        <taxon>Craniata</taxon>
        <taxon>Vertebrata</taxon>
        <taxon>Euteleostomi</taxon>
        <taxon>Actinopterygii</taxon>
        <taxon>Neopterygii</taxon>
        <taxon>Teleostei</taxon>
        <taxon>Ostariophysi</taxon>
        <taxon>Siluriformes</taxon>
        <taxon>Pangasiidae</taxon>
        <taxon>Pangasius</taxon>
    </lineage>
</organism>
<dbReference type="Proteomes" id="UP000830395">
    <property type="component" value="Chromosome 18"/>
</dbReference>
<dbReference type="EMBL" id="CM040992">
    <property type="protein sequence ID" value="MCJ8743169.1"/>
    <property type="molecule type" value="Genomic_DNA"/>
</dbReference>
<name>A0ACC5Z592_9TELE</name>